<evidence type="ECO:0000313" key="2">
    <source>
        <dbReference type="EMBL" id="CAD9341100.1"/>
    </source>
</evidence>
<keyword evidence="1" id="KW-0812">Transmembrane</keyword>
<dbReference type="EMBL" id="HBGN01025903">
    <property type="protein sequence ID" value="CAD9341102.1"/>
    <property type="molecule type" value="Transcribed_RNA"/>
</dbReference>
<sequence>MADKKDTTTEQPKIDIDISKVAETLQKIGKPLLAFISTVLPVIITSSQKAYAFYHKLPHNVVQIAIGLVFCFFGGLYPALFAAIQAAKLGGISTVRDALKDLANEAMIVLEESKKDDNVDADGDGVADVNQIDSKALLLRKANLVMTKINPKKVDTALAAISKVWLSVISVLTVQFARTIALSVSISESMKKVVNRYITPTIQSATPTEYQRWVPVVVGWICKSIGISLAWYIQAVISAVTTALEGGKIAAYAILKFFKDKDMNPGGFIPDDLDETYLDEGIAYVLAVGGVYFQFKLGFDMPFPFNILLFPFEFAETYIRWSITSMASGDNWA</sequence>
<keyword evidence="1" id="KW-0472">Membrane</keyword>
<dbReference type="AlphaFoldDB" id="A0A6U3S9S8"/>
<name>A0A6U3S9S8_9STRA</name>
<keyword evidence="1" id="KW-1133">Transmembrane helix</keyword>
<feature type="transmembrane region" description="Helical" evidence="1">
    <location>
        <begin position="60"/>
        <end position="84"/>
    </location>
</feature>
<gene>
    <name evidence="2" type="ORF">DBRI1063_LOCUS16612</name>
    <name evidence="3" type="ORF">DBRI1063_LOCUS16613</name>
</gene>
<dbReference type="EMBL" id="HBGN01025902">
    <property type="protein sequence ID" value="CAD9341100.1"/>
    <property type="molecule type" value="Transcribed_RNA"/>
</dbReference>
<reference evidence="3" key="1">
    <citation type="submission" date="2021-01" db="EMBL/GenBank/DDBJ databases">
        <authorList>
            <person name="Corre E."/>
            <person name="Pelletier E."/>
            <person name="Niang G."/>
            <person name="Scheremetjew M."/>
            <person name="Finn R."/>
            <person name="Kale V."/>
            <person name="Holt S."/>
            <person name="Cochrane G."/>
            <person name="Meng A."/>
            <person name="Brown T."/>
            <person name="Cohen L."/>
        </authorList>
    </citation>
    <scope>NUCLEOTIDE SEQUENCE</scope>
    <source>
        <strain evidence="3">Pop2</strain>
    </source>
</reference>
<protein>
    <submittedName>
        <fullName evidence="3">Uncharacterized protein</fullName>
    </submittedName>
</protein>
<proteinExistence type="predicted"/>
<evidence type="ECO:0000256" key="1">
    <source>
        <dbReference type="SAM" id="Phobius"/>
    </source>
</evidence>
<accession>A0A6U3S9S8</accession>
<evidence type="ECO:0000313" key="3">
    <source>
        <dbReference type="EMBL" id="CAD9341102.1"/>
    </source>
</evidence>
<organism evidence="3">
    <name type="scientific">Ditylum brightwellii</name>
    <dbReference type="NCBI Taxonomy" id="49249"/>
    <lineage>
        <taxon>Eukaryota</taxon>
        <taxon>Sar</taxon>
        <taxon>Stramenopiles</taxon>
        <taxon>Ochrophyta</taxon>
        <taxon>Bacillariophyta</taxon>
        <taxon>Mediophyceae</taxon>
        <taxon>Lithodesmiophycidae</taxon>
        <taxon>Lithodesmiales</taxon>
        <taxon>Lithodesmiaceae</taxon>
        <taxon>Ditylum</taxon>
    </lineage>
</organism>